<dbReference type="AlphaFoldDB" id="A0AAN6TVM2"/>
<evidence type="ECO:0000256" key="2">
    <source>
        <dbReference type="SAM" id="SignalP"/>
    </source>
</evidence>
<name>A0AAN6TVM2_9PEZI</name>
<evidence type="ECO:0000313" key="4">
    <source>
        <dbReference type="Proteomes" id="UP001302602"/>
    </source>
</evidence>
<organism evidence="3 4">
    <name type="scientific">Parathielavia appendiculata</name>
    <dbReference type="NCBI Taxonomy" id="2587402"/>
    <lineage>
        <taxon>Eukaryota</taxon>
        <taxon>Fungi</taxon>
        <taxon>Dikarya</taxon>
        <taxon>Ascomycota</taxon>
        <taxon>Pezizomycotina</taxon>
        <taxon>Sordariomycetes</taxon>
        <taxon>Sordariomycetidae</taxon>
        <taxon>Sordariales</taxon>
        <taxon>Chaetomiaceae</taxon>
        <taxon>Parathielavia</taxon>
    </lineage>
</organism>
<accession>A0AAN6TVM2</accession>
<reference evidence="3" key="2">
    <citation type="submission" date="2023-05" db="EMBL/GenBank/DDBJ databases">
        <authorList>
            <consortium name="Lawrence Berkeley National Laboratory"/>
            <person name="Steindorff A."/>
            <person name="Hensen N."/>
            <person name="Bonometti L."/>
            <person name="Westerberg I."/>
            <person name="Brannstrom I.O."/>
            <person name="Guillou S."/>
            <person name="Cros-Aarteil S."/>
            <person name="Calhoun S."/>
            <person name="Haridas S."/>
            <person name="Kuo A."/>
            <person name="Mondo S."/>
            <person name="Pangilinan J."/>
            <person name="Riley R."/>
            <person name="Labutti K."/>
            <person name="Andreopoulos B."/>
            <person name="Lipzen A."/>
            <person name="Chen C."/>
            <person name="Yanf M."/>
            <person name="Daum C."/>
            <person name="Ng V."/>
            <person name="Clum A."/>
            <person name="Ohm R."/>
            <person name="Martin F."/>
            <person name="Silar P."/>
            <person name="Natvig D."/>
            <person name="Lalanne C."/>
            <person name="Gautier V."/>
            <person name="Ament-Velasquez S.L."/>
            <person name="Kruys A."/>
            <person name="Hutchinson M.I."/>
            <person name="Powell A.J."/>
            <person name="Barry K."/>
            <person name="Miller A.N."/>
            <person name="Grigoriev I.V."/>
            <person name="Debuchy R."/>
            <person name="Gladieux P."/>
            <person name="Thoren M.H."/>
            <person name="Johannesson H."/>
        </authorList>
    </citation>
    <scope>NUCLEOTIDE SEQUENCE</scope>
    <source>
        <strain evidence="3">CBS 731.68</strain>
    </source>
</reference>
<gene>
    <name evidence="3" type="ORF">N657DRAFT_647635</name>
</gene>
<feature type="region of interest" description="Disordered" evidence="1">
    <location>
        <begin position="66"/>
        <end position="105"/>
    </location>
</feature>
<evidence type="ECO:0000256" key="1">
    <source>
        <dbReference type="SAM" id="MobiDB-lite"/>
    </source>
</evidence>
<keyword evidence="4" id="KW-1185">Reference proteome</keyword>
<dbReference type="RefSeq" id="XP_062645245.1">
    <property type="nucleotide sequence ID" value="XM_062793362.1"/>
</dbReference>
<reference evidence="3" key="1">
    <citation type="journal article" date="2023" name="Mol. Phylogenet. Evol.">
        <title>Genome-scale phylogeny and comparative genomics of the fungal order Sordariales.</title>
        <authorList>
            <person name="Hensen N."/>
            <person name="Bonometti L."/>
            <person name="Westerberg I."/>
            <person name="Brannstrom I.O."/>
            <person name="Guillou S."/>
            <person name="Cros-Aarteil S."/>
            <person name="Calhoun S."/>
            <person name="Haridas S."/>
            <person name="Kuo A."/>
            <person name="Mondo S."/>
            <person name="Pangilinan J."/>
            <person name="Riley R."/>
            <person name="LaButti K."/>
            <person name="Andreopoulos B."/>
            <person name="Lipzen A."/>
            <person name="Chen C."/>
            <person name="Yan M."/>
            <person name="Daum C."/>
            <person name="Ng V."/>
            <person name="Clum A."/>
            <person name="Steindorff A."/>
            <person name="Ohm R.A."/>
            <person name="Martin F."/>
            <person name="Silar P."/>
            <person name="Natvig D.O."/>
            <person name="Lalanne C."/>
            <person name="Gautier V."/>
            <person name="Ament-Velasquez S.L."/>
            <person name="Kruys A."/>
            <person name="Hutchinson M.I."/>
            <person name="Powell A.J."/>
            <person name="Barry K."/>
            <person name="Miller A.N."/>
            <person name="Grigoriev I.V."/>
            <person name="Debuchy R."/>
            <person name="Gladieux P."/>
            <person name="Hiltunen Thoren M."/>
            <person name="Johannesson H."/>
        </authorList>
    </citation>
    <scope>NUCLEOTIDE SEQUENCE</scope>
    <source>
        <strain evidence="3">CBS 731.68</strain>
    </source>
</reference>
<dbReference type="EMBL" id="MU853233">
    <property type="protein sequence ID" value="KAK4121474.1"/>
    <property type="molecule type" value="Genomic_DNA"/>
</dbReference>
<feature type="chain" id="PRO_5042959080" description="Secreted protein" evidence="2">
    <location>
        <begin position="20"/>
        <end position="105"/>
    </location>
</feature>
<evidence type="ECO:0000313" key="3">
    <source>
        <dbReference type="EMBL" id="KAK4121474.1"/>
    </source>
</evidence>
<evidence type="ECO:0008006" key="5">
    <source>
        <dbReference type="Google" id="ProtNLM"/>
    </source>
</evidence>
<comment type="caution">
    <text evidence="3">The sequence shown here is derived from an EMBL/GenBank/DDBJ whole genome shotgun (WGS) entry which is preliminary data.</text>
</comment>
<keyword evidence="2" id="KW-0732">Signal</keyword>
<dbReference type="GeneID" id="87830131"/>
<protein>
    <recommendedName>
        <fullName evidence="5">Secreted protein</fullName>
    </recommendedName>
</protein>
<proteinExistence type="predicted"/>
<feature type="signal peptide" evidence="2">
    <location>
        <begin position="1"/>
        <end position="19"/>
    </location>
</feature>
<sequence length="105" mass="11112">MRELTARCVLGLVVGQLGGVQVAFDCAGEVSKNKKERKKRVLGVLALVAGEALSCWEGSRGCKHVDVDKDSPPAESGLAPVHEGPAWSRNAATPSTSERRGDSRL</sequence>
<dbReference type="Proteomes" id="UP001302602">
    <property type="component" value="Unassembled WGS sequence"/>
</dbReference>